<reference evidence="3" key="1">
    <citation type="journal article" date="2017" name="Nat. Ecol. Evol.">
        <title>Genome expansion and lineage-specific genetic innovations in the forest pathogenic fungi Armillaria.</title>
        <authorList>
            <person name="Sipos G."/>
            <person name="Prasanna A.N."/>
            <person name="Walter M.C."/>
            <person name="O'Connor E."/>
            <person name="Balint B."/>
            <person name="Krizsan K."/>
            <person name="Kiss B."/>
            <person name="Hess J."/>
            <person name="Varga T."/>
            <person name="Slot J."/>
            <person name="Riley R."/>
            <person name="Boka B."/>
            <person name="Rigling D."/>
            <person name="Barry K."/>
            <person name="Lee J."/>
            <person name="Mihaltcheva S."/>
            <person name="LaButti K."/>
            <person name="Lipzen A."/>
            <person name="Waldron R."/>
            <person name="Moloney N.M."/>
            <person name="Sperisen C."/>
            <person name="Kredics L."/>
            <person name="Vagvoelgyi C."/>
            <person name="Patrignani A."/>
            <person name="Fitzpatrick D."/>
            <person name="Nagy I."/>
            <person name="Doyle S."/>
            <person name="Anderson J.B."/>
            <person name="Grigoriev I.V."/>
            <person name="Gueldener U."/>
            <person name="Muensterkoetter M."/>
            <person name="Nagy L.G."/>
        </authorList>
    </citation>
    <scope>NUCLEOTIDE SEQUENCE [LARGE SCALE GENOMIC DNA]</scope>
    <source>
        <strain evidence="3">Ar21-2</strain>
    </source>
</reference>
<protein>
    <submittedName>
        <fullName evidence="2">Uncharacterized protein</fullName>
    </submittedName>
</protein>
<accession>A0A2H3D0K2</accession>
<feature type="compositionally biased region" description="Low complexity" evidence="1">
    <location>
        <begin position="395"/>
        <end position="407"/>
    </location>
</feature>
<organism evidence="2 3">
    <name type="scientific">Armillaria gallica</name>
    <name type="common">Bulbous honey fungus</name>
    <name type="synonym">Armillaria bulbosa</name>
    <dbReference type="NCBI Taxonomy" id="47427"/>
    <lineage>
        <taxon>Eukaryota</taxon>
        <taxon>Fungi</taxon>
        <taxon>Dikarya</taxon>
        <taxon>Basidiomycota</taxon>
        <taxon>Agaricomycotina</taxon>
        <taxon>Agaricomycetes</taxon>
        <taxon>Agaricomycetidae</taxon>
        <taxon>Agaricales</taxon>
        <taxon>Marasmiineae</taxon>
        <taxon>Physalacriaceae</taxon>
        <taxon>Armillaria</taxon>
    </lineage>
</organism>
<dbReference type="Proteomes" id="UP000217790">
    <property type="component" value="Unassembled WGS sequence"/>
</dbReference>
<dbReference type="AlphaFoldDB" id="A0A2H3D0K2"/>
<proteinExistence type="predicted"/>
<evidence type="ECO:0000256" key="1">
    <source>
        <dbReference type="SAM" id="MobiDB-lite"/>
    </source>
</evidence>
<name>A0A2H3D0K2_ARMGA</name>
<keyword evidence="3" id="KW-1185">Reference proteome</keyword>
<sequence length="429" mass="47863">MIQMGSAVDSDTNSEDEQDEAALYQEFLTAHQRAKAKAVWPKKALKPDLVPKVASVPKRQAKIKTVVNKLELREGITELCAVTPAAVVQSIATASAKKIQINPQTIKQCQRNNPSLTALGILLQIGKRCINKPCRAEEMRLRITMRICWNVETVKEARKAKDLSKTQNLGVAVGKGMKVDKKTVTIKLELANVTKIDSKECEKTKSQKAAWKFEDLPLPSTSDIKLFKSNVIIPILDWAATLEDQFSTNSHSNLKPTMVPLWNNTFSHLPKHLDEVKKELRVDHPAIMAVVQTQIRLHHSKLSKATMAAIARNWKHPDLKGCKTADQRAEWVKITSKNKWFVYDKPENTKKGVNSLTGKQSKNLPESFGKESWVPNSPTKHTKQIPQTTLPSVCSPTLAPSASTSTSNDPSTDKSNDNDKFEHIEKKSN</sequence>
<dbReference type="OrthoDB" id="2755811at2759"/>
<feature type="compositionally biased region" description="Basic and acidic residues" evidence="1">
    <location>
        <begin position="411"/>
        <end position="429"/>
    </location>
</feature>
<feature type="region of interest" description="Disordered" evidence="1">
    <location>
        <begin position="348"/>
        <end position="429"/>
    </location>
</feature>
<dbReference type="EMBL" id="KZ293671">
    <property type="protein sequence ID" value="PBK88785.1"/>
    <property type="molecule type" value="Genomic_DNA"/>
</dbReference>
<evidence type="ECO:0000313" key="2">
    <source>
        <dbReference type="EMBL" id="PBK88785.1"/>
    </source>
</evidence>
<evidence type="ECO:0000313" key="3">
    <source>
        <dbReference type="Proteomes" id="UP000217790"/>
    </source>
</evidence>
<feature type="compositionally biased region" description="Polar residues" evidence="1">
    <location>
        <begin position="351"/>
        <end position="364"/>
    </location>
</feature>
<gene>
    <name evidence="2" type="ORF">ARMGADRAFT_1033769</name>
</gene>
<feature type="compositionally biased region" description="Polar residues" evidence="1">
    <location>
        <begin position="374"/>
        <end position="394"/>
    </location>
</feature>
<dbReference type="InParanoid" id="A0A2H3D0K2"/>